<dbReference type="EMBL" id="JALNTZ010000002">
    <property type="protein sequence ID" value="KAJ3663537.1"/>
    <property type="molecule type" value="Genomic_DNA"/>
</dbReference>
<dbReference type="AlphaFoldDB" id="A0AA38IUS8"/>
<proteinExistence type="inferred from homology"/>
<dbReference type="GO" id="GO:0005737">
    <property type="term" value="C:cytoplasm"/>
    <property type="evidence" value="ECO:0007669"/>
    <property type="project" value="InterPro"/>
</dbReference>
<dbReference type="Gene3D" id="2.60.210.10">
    <property type="entry name" value="Apoptosis, Tumor Necrosis Factor Receptor Associated Protein 2, Chain A"/>
    <property type="match status" value="1"/>
</dbReference>
<dbReference type="Pfam" id="PF03145">
    <property type="entry name" value="Sina_TRAF"/>
    <property type="match status" value="1"/>
</dbReference>
<sequence length="118" mass="14108">MSMTFGRDSYDIELIQKRKQLFWFKHRLLSKEKIAYWLCQYVGPQDEALTYCYDFVISDEVRKFAVTELCYTDALDADEIYESGKCVVMTFDQIKSFMTGARNIHVYFRIKKNVKARR</sequence>
<feature type="domain" description="Seven-in-absentia protein TRAF-like" evidence="5">
    <location>
        <begin position="25"/>
        <end position="104"/>
    </location>
</feature>
<evidence type="ECO:0000256" key="4">
    <source>
        <dbReference type="ARBA" id="ARBA00022833"/>
    </source>
</evidence>
<evidence type="ECO:0000259" key="5">
    <source>
        <dbReference type="Pfam" id="PF03145"/>
    </source>
</evidence>
<protein>
    <recommendedName>
        <fullName evidence="5">Seven-in-absentia protein TRAF-like domain-containing protein</fullName>
    </recommendedName>
</protein>
<accession>A0AA38IUS8</accession>
<organism evidence="7 8">
    <name type="scientific">Zophobas morio</name>
    <dbReference type="NCBI Taxonomy" id="2755281"/>
    <lineage>
        <taxon>Eukaryota</taxon>
        <taxon>Metazoa</taxon>
        <taxon>Ecdysozoa</taxon>
        <taxon>Arthropoda</taxon>
        <taxon>Hexapoda</taxon>
        <taxon>Insecta</taxon>
        <taxon>Pterygota</taxon>
        <taxon>Neoptera</taxon>
        <taxon>Endopterygota</taxon>
        <taxon>Coleoptera</taxon>
        <taxon>Polyphaga</taxon>
        <taxon>Cucujiformia</taxon>
        <taxon>Tenebrionidae</taxon>
        <taxon>Zophobas</taxon>
    </lineage>
</organism>
<evidence type="ECO:0000313" key="6">
    <source>
        <dbReference type="EMBL" id="KAJ3663537.1"/>
    </source>
</evidence>
<dbReference type="Proteomes" id="UP001168821">
    <property type="component" value="Unassembled WGS sequence"/>
</dbReference>
<keyword evidence="3" id="KW-0863">Zinc-finger</keyword>
<evidence type="ECO:0000256" key="2">
    <source>
        <dbReference type="ARBA" id="ARBA00022723"/>
    </source>
</evidence>
<evidence type="ECO:0000256" key="3">
    <source>
        <dbReference type="ARBA" id="ARBA00022771"/>
    </source>
</evidence>
<reference evidence="7" key="1">
    <citation type="journal article" date="2023" name="G3 (Bethesda)">
        <title>Whole genome assemblies of Zophobas morio and Tenebrio molitor.</title>
        <authorList>
            <person name="Kaur S."/>
            <person name="Stinson S.A."/>
            <person name="diCenzo G.C."/>
        </authorList>
    </citation>
    <scope>NUCLEOTIDE SEQUENCE</scope>
    <source>
        <strain evidence="7">QUZm001</strain>
    </source>
</reference>
<dbReference type="EMBL" id="JALNTZ010000002">
    <property type="protein sequence ID" value="KAJ3663540.1"/>
    <property type="molecule type" value="Genomic_DNA"/>
</dbReference>
<keyword evidence="4" id="KW-0862">Zinc</keyword>
<gene>
    <name evidence="6" type="ORF">Zmor_007791</name>
    <name evidence="7" type="ORF">Zmor_007793</name>
</gene>
<keyword evidence="8" id="KW-1185">Reference proteome</keyword>
<comment type="caution">
    <text evidence="7">The sequence shown here is derived from an EMBL/GenBank/DDBJ whole genome shotgun (WGS) entry which is preliminary data.</text>
</comment>
<evidence type="ECO:0000313" key="8">
    <source>
        <dbReference type="Proteomes" id="UP001168821"/>
    </source>
</evidence>
<dbReference type="GO" id="GO:0006511">
    <property type="term" value="P:ubiquitin-dependent protein catabolic process"/>
    <property type="evidence" value="ECO:0007669"/>
    <property type="project" value="InterPro"/>
</dbReference>
<name>A0AA38IUS8_9CUCU</name>
<comment type="similarity">
    <text evidence="1">Belongs to the SINA (Seven in absentia) family.</text>
</comment>
<evidence type="ECO:0000256" key="1">
    <source>
        <dbReference type="ARBA" id="ARBA00009119"/>
    </source>
</evidence>
<dbReference type="GO" id="GO:0008270">
    <property type="term" value="F:zinc ion binding"/>
    <property type="evidence" value="ECO:0007669"/>
    <property type="project" value="UniProtKB-KW"/>
</dbReference>
<evidence type="ECO:0000313" key="7">
    <source>
        <dbReference type="EMBL" id="KAJ3663540.1"/>
    </source>
</evidence>
<dbReference type="InterPro" id="IPR008974">
    <property type="entry name" value="TRAF-like"/>
</dbReference>
<dbReference type="InterPro" id="IPR018121">
    <property type="entry name" value="7-in-absentia-prot_TRAF-dom"/>
</dbReference>
<keyword evidence="2" id="KW-0479">Metal-binding</keyword>